<dbReference type="InterPro" id="IPR027417">
    <property type="entry name" value="P-loop_NTPase"/>
</dbReference>
<reference evidence="2" key="1">
    <citation type="submission" date="2017-05" db="EMBL/GenBank/DDBJ databases">
        <title>Complete and WGS of Bordetella genogroups.</title>
        <authorList>
            <person name="Spilker T."/>
            <person name="Lipuma J."/>
        </authorList>
    </citation>
    <scope>NUCLEOTIDE SEQUENCE [LARGE SCALE GENOMIC DNA]</scope>
    <source>
        <strain evidence="2">AU16122</strain>
    </source>
</reference>
<evidence type="ECO:0000313" key="2">
    <source>
        <dbReference type="Proteomes" id="UP000216020"/>
    </source>
</evidence>
<dbReference type="Gene3D" id="3.40.50.300">
    <property type="entry name" value="P-loop containing nucleotide triphosphate hydrolases"/>
    <property type="match status" value="1"/>
</dbReference>
<dbReference type="Proteomes" id="UP000216020">
    <property type="component" value="Unassembled WGS sequence"/>
</dbReference>
<name>A0A261S1R2_9BORD</name>
<sequence length="175" mass="20291">MRLDDLGSRICIMGPSNSGKSTLAAAIGRARGLMPIHLDVLYHLPNTDWQPRPYEDFVALHDEAIAKTDWVMDGNYSRCLPQRLARATGFILLDVSSATSLLRYLRRSWFERDRRGNLEGGKDSVKWAMIRHIAITTRENRKRYDEMFAHVDLPKIKLSSTRDLARFYRLEQLER</sequence>
<keyword evidence="2" id="KW-1185">Reference proteome</keyword>
<dbReference type="EMBL" id="NEVM01000005">
    <property type="protein sequence ID" value="OZI31081.1"/>
    <property type="molecule type" value="Genomic_DNA"/>
</dbReference>
<organism evidence="1 2">
    <name type="scientific">Bordetella genomosp. 10</name>
    <dbReference type="NCBI Taxonomy" id="1416804"/>
    <lineage>
        <taxon>Bacteria</taxon>
        <taxon>Pseudomonadati</taxon>
        <taxon>Pseudomonadota</taxon>
        <taxon>Betaproteobacteria</taxon>
        <taxon>Burkholderiales</taxon>
        <taxon>Alcaligenaceae</taxon>
        <taxon>Bordetella</taxon>
    </lineage>
</organism>
<dbReference type="OrthoDB" id="5296079at2"/>
<dbReference type="PANTHER" id="PTHR37816:SF2">
    <property type="entry name" value="DNA TOPOLOGY MODULATION PROTEIN FLAR-RELATED PROTEIN"/>
    <property type="match status" value="1"/>
</dbReference>
<accession>A0A261S1R2</accession>
<dbReference type="InterPro" id="IPR052922">
    <property type="entry name" value="Cytidylate_Kinase-2"/>
</dbReference>
<dbReference type="PANTHER" id="PTHR37816">
    <property type="entry name" value="YALI0E33011P"/>
    <property type="match status" value="1"/>
</dbReference>
<protein>
    <submittedName>
        <fullName evidence="1">AAA family ATPase</fullName>
    </submittedName>
</protein>
<dbReference type="RefSeq" id="WP_094855496.1">
    <property type="nucleotide sequence ID" value="NZ_NEVM01000005.1"/>
</dbReference>
<gene>
    <name evidence="1" type="ORF">CAL29_24405</name>
</gene>
<dbReference type="AlphaFoldDB" id="A0A261S1R2"/>
<dbReference type="SUPFAM" id="SSF52540">
    <property type="entry name" value="P-loop containing nucleoside triphosphate hydrolases"/>
    <property type="match status" value="1"/>
</dbReference>
<evidence type="ECO:0000313" key="1">
    <source>
        <dbReference type="EMBL" id="OZI31081.1"/>
    </source>
</evidence>
<comment type="caution">
    <text evidence="1">The sequence shown here is derived from an EMBL/GenBank/DDBJ whole genome shotgun (WGS) entry which is preliminary data.</text>
</comment>
<proteinExistence type="predicted"/>